<dbReference type="SUPFAM" id="SSF48452">
    <property type="entry name" value="TPR-like"/>
    <property type="match status" value="1"/>
</dbReference>
<dbReference type="STRING" id="880070.Cycma_0328"/>
<dbReference type="HOGENOM" id="CLU_146069_0_0_10"/>
<sequence length="110" mass="13152">MSMKHLDRVKELLNYIEKEPENPFNLYALALEYQYQDKEKASFYFNKLLTEHKDYLATYYHAALFFANEEKLQKADKIFSDGIELAKAQNNLHAKKELENAYLNFQFEND</sequence>
<evidence type="ECO:0008006" key="3">
    <source>
        <dbReference type="Google" id="ProtNLM"/>
    </source>
</evidence>
<evidence type="ECO:0000313" key="2">
    <source>
        <dbReference type="Proteomes" id="UP000001635"/>
    </source>
</evidence>
<dbReference type="KEGG" id="cmr:Cycma_0328"/>
<organism evidence="1 2">
    <name type="scientific">Cyclobacterium marinum (strain ATCC 25205 / DSM 745 / LMG 13164 / NCIMB 1802)</name>
    <name type="common">Flectobacillus marinus</name>
    <dbReference type="NCBI Taxonomy" id="880070"/>
    <lineage>
        <taxon>Bacteria</taxon>
        <taxon>Pseudomonadati</taxon>
        <taxon>Bacteroidota</taxon>
        <taxon>Cytophagia</taxon>
        <taxon>Cytophagales</taxon>
        <taxon>Cyclobacteriaceae</taxon>
        <taxon>Cyclobacterium</taxon>
    </lineage>
</organism>
<protein>
    <recommendedName>
        <fullName evidence="3">Tetratricopeptide repeat protein</fullName>
    </recommendedName>
</protein>
<dbReference type="InterPro" id="IPR011990">
    <property type="entry name" value="TPR-like_helical_dom_sf"/>
</dbReference>
<dbReference type="Gene3D" id="1.25.40.10">
    <property type="entry name" value="Tetratricopeptide repeat domain"/>
    <property type="match status" value="1"/>
</dbReference>
<gene>
    <name evidence="1" type="ordered locus">Cycma_0328</name>
</gene>
<accession>G0IUB3</accession>
<dbReference type="AlphaFoldDB" id="G0IUB3"/>
<dbReference type="eggNOG" id="COG3071">
    <property type="taxonomic scope" value="Bacteria"/>
</dbReference>
<dbReference type="Proteomes" id="UP000001635">
    <property type="component" value="Chromosome"/>
</dbReference>
<dbReference type="EMBL" id="CP002955">
    <property type="protein sequence ID" value="AEL24108.1"/>
    <property type="molecule type" value="Genomic_DNA"/>
</dbReference>
<evidence type="ECO:0000313" key="1">
    <source>
        <dbReference type="EMBL" id="AEL24108.1"/>
    </source>
</evidence>
<keyword evidence="2" id="KW-1185">Reference proteome</keyword>
<reference evidence="2" key="1">
    <citation type="submission" date="2011-07" db="EMBL/GenBank/DDBJ databases">
        <title>The complete genome of Cyclobacterium marinum DSM 745.</title>
        <authorList>
            <person name="Lucas S."/>
            <person name="Han J."/>
            <person name="Lapidus A."/>
            <person name="Bruce D."/>
            <person name="Goodwin L."/>
            <person name="Pitluck S."/>
            <person name="Peters L."/>
            <person name="Kyrpides N."/>
            <person name="Mavromatis K."/>
            <person name="Ivanova N."/>
            <person name="Ovchinnikova G."/>
            <person name="Chertkov O."/>
            <person name="Detter J.C."/>
            <person name="Tapia R."/>
            <person name="Han C."/>
            <person name="Land M."/>
            <person name="Hauser L."/>
            <person name="Markowitz V."/>
            <person name="Cheng J.-F."/>
            <person name="Hugenholtz P."/>
            <person name="Woyke T."/>
            <person name="Wu D."/>
            <person name="Tindall B."/>
            <person name="Schuetze A."/>
            <person name="Brambilla E."/>
            <person name="Klenk H.-P."/>
            <person name="Eisen J.A."/>
        </authorList>
    </citation>
    <scope>NUCLEOTIDE SEQUENCE [LARGE SCALE GENOMIC DNA]</scope>
    <source>
        <strain evidence="2">ATCC 25205 / DSM 745 / LMG 13164 / NCIMB 1802</strain>
    </source>
</reference>
<name>G0IUB3_CYCMS</name>
<proteinExistence type="predicted"/>